<feature type="region of interest" description="Disordered" evidence="5">
    <location>
        <begin position="298"/>
        <end position="317"/>
    </location>
</feature>
<keyword evidence="3" id="KW-0238">DNA-binding</keyword>
<accession>A0ABW7HBY3</accession>
<reference evidence="7 8" key="1">
    <citation type="submission" date="2024-08" db="EMBL/GenBank/DDBJ databases">
        <authorList>
            <person name="Lu H."/>
        </authorList>
    </citation>
    <scope>NUCLEOTIDE SEQUENCE [LARGE SCALE GENOMIC DNA]</scope>
    <source>
        <strain evidence="7 8">BYS78W</strain>
    </source>
</reference>
<dbReference type="SUPFAM" id="SSF46785">
    <property type="entry name" value="Winged helix' DNA-binding domain"/>
    <property type="match status" value="1"/>
</dbReference>
<evidence type="ECO:0000256" key="1">
    <source>
        <dbReference type="ARBA" id="ARBA00009437"/>
    </source>
</evidence>
<dbReference type="PANTHER" id="PTHR30537:SF81">
    <property type="entry name" value="TRANSCRIPTIONAL REGULATOR-RELATED"/>
    <property type="match status" value="1"/>
</dbReference>
<dbReference type="Gene3D" id="1.10.10.10">
    <property type="entry name" value="Winged helix-like DNA-binding domain superfamily/Winged helix DNA-binding domain"/>
    <property type="match status" value="1"/>
</dbReference>
<organism evidence="7 8">
    <name type="scientific">Pelomonas candidula</name>
    <dbReference type="NCBI Taxonomy" id="3299025"/>
    <lineage>
        <taxon>Bacteria</taxon>
        <taxon>Pseudomonadati</taxon>
        <taxon>Pseudomonadota</taxon>
        <taxon>Betaproteobacteria</taxon>
        <taxon>Burkholderiales</taxon>
        <taxon>Sphaerotilaceae</taxon>
        <taxon>Roseateles</taxon>
    </lineage>
</organism>
<dbReference type="EMBL" id="JBIGIC010000005">
    <property type="protein sequence ID" value="MFG6487299.1"/>
    <property type="molecule type" value="Genomic_DNA"/>
</dbReference>
<dbReference type="InterPro" id="IPR005119">
    <property type="entry name" value="LysR_subst-bd"/>
</dbReference>
<keyword evidence="2" id="KW-0805">Transcription regulation</keyword>
<dbReference type="CDD" id="cd08422">
    <property type="entry name" value="PBP2_CrgA_like"/>
    <property type="match status" value="1"/>
</dbReference>
<feature type="domain" description="HTH lysR-type" evidence="6">
    <location>
        <begin position="1"/>
        <end position="59"/>
    </location>
</feature>
<dbReference type="InterPro" id="IPR058163">
    <property type="entry name" value="LysR-type_TF_proteobact-type"/>
</dbReference>
<dbReference type="PANTHER" id="PTHR30537">
    <property type="entry name" value="HTH-TYPE TRANSCRIPTIONAL REGULATOR"/>
    <property type="match status" value="1"/>
</dbReference>
<dbReference type="Pfam" id="PF03466">
    <property type="entry name" value="LysR_substrate"/>
    <property type="match status" value="1"/>
</dbReference>
<dbReference type="InterPro" id="IPR000847">
    <property type="entry name" value="LysR_HTH_N"/>
</dbReference>
<evidence type="ECO:0000313" key="8">
    <source>
        <dbReference type="Proteomes" id="UP001606134"/>
    </source>
</evidence>
<dbReference type="Gene3D" id="3.40.190.290">
    <property type="match status" value="1"/>
</dbReference>
<sequence>MSRVDDLNLFLRVFDSGSISAAARSLDLSVAVASQRLRALEQSLGVRLFHRTTRSLTPTPEGEALADQGRPLVHDLQTLMSGLRQAGTQVSGTLRLTTSATFARQYVSPHLPEFMQRHPQLRLSVDLSDQMHDLVTSGFDLALRIGALEDSSLVARQLAVNRRVLCASPDYLRRRGSPQRPDELAQHDCLILVGTGGRADVWRMKDKRGREVAVRVDGPLDSSQGEVLRDAAVAGMGIAIHSTWHVADDLRAGRLAVVLPDCKLPATGIHAVMPQRRLVPARVTAFVDFMAEKIGGVPPWERDEKSSRARRVSPAAS</sequence>
<dbReference type="InterPro" id="IPR036388">
    <property type="entry name" value="WH-like_DNA-bd_sf"/>
</dbReference>
<proteinExistence type="inferred from homology"/>
<comment type="similarity">
    <text evidence="1">Belongs to the LysR transcriptional regulatory family.</text>
</comment>
<dbReference type="RefSeq" id="WP_394409884.1">
    <property type="nucleotide sequence ID" value="NZ_JBIGIC010000005.1"/>
</dbReference>
<evidence type="ECO:0000259" key="6">
    <source>
        <dbReference type="PROSITE" id="PS50931"/>
    </source>
</evidence>
<protein>
    <submittedName>
        <fullName evidence="7">LysR family transcriptional regulator</fullName>
    </submittedName>
</protein>
<name>A0ABW7HBY3_9BURK</name>
<comment type="caution">
    <text evidence="7">The sequence shown here is derived from an EMBL/GenBank/DDBJ whole genome shotgun (WGS) entry which is preliminary data.</text>
</comment>
<dbReference type="Proteomes" id="UP001606134">
    <property type="component" value="Unassembled WGS sequence"/>
</dbReference>
<gene>
    <name evidence="7" type="ORF">ACG04R_11520</name>
</gene>
<evidence type="ECO:0000313" key="7">
    <source>
        <dbReference type="EMBL" id="MFG6487299.1"/>
    </source>
</evidence>
<dbReference type="SUPFAM" id="SSF53850">
    <property type="entry name" value="Periplasmic binding protein-like II"/>
    <property type="match status" value="1"/>
</dbReference>
<dbReference type="InterPro" id="IPR036390">
    <property type="entry name" value="WH_DNA-bd_sf"/>
</dbReference>
<keyword evidence="4" id="KW-0804">Transcription</keyword>
<evidence type="ECO:0000256" key="2">
    <source>
        <dbReference type="ARBA" id="ARBA00023015"/>
    </source>
</evidence>
<dbReference type="Pfam" id="PF00126">
    <property type="entry name" value="HTH_1"/>
    <property type="match status" value="1"/>
</dbReference>
<keyword evidence="8" id="KW-1185">Reference proteome</keyword>
<evidence type="ECO:0000256" key="5">
    <source>
        <dbReference type="SAM" id="MobiDB-lite"/>
    </source>
</evidence>
<evidence type="ECO:0000256" key="3">
    <source>
        <dbReference type="ARBA" id="ARBA00023125"/>
    </source>
</evidence>
<evidence type="ECO:0000256" key="4">
    <source>
        <dbReference type="ARBA" id="ARBA00023163"/>
    </source>
</evidence>
<dbReference type="PROSITE" id="PS50931">
    <property type="entry name" value="HTH_LYSR"/>
    <property type="match status" value="1"/>
</dbReference>